<dbReference type="Proteomes" id="UP000235653">
    <property type="component" value="Unassembled WGS sequence"/>
</dbReference>
<dbReference type="EMBL" id="JQAN02000006">
    <property type="protein sequence ID" value="PPD58524.1"/>
    <property type="molecule type" value="Genomic_DNA"/>
</dbReference>
<dbReference type="OrthoDB" id="9933238at2"/>
<protein>
    <submittedName>
        <fullName evidence="1">Uncharacterized protein</fullName>
    </submittedName>
</protein>
<reference evidence="1 2" key="1">
    <citation type="journal article" date="2017" name="ISME J.">
        <title>Grape pomace compost harbors organohalide-respiring Dehalogenimonas species with novel reductive dehalogenase genes.</title>
        <authorList>
            <person name="Yang Y."/>
            <person name="Higgins S.A."/>
            <person name="Yan J."/>
            <person name="Simsir B."/>
            <person name="Chourey K."/>
            <person name="Iyer R."/>
            <person name="Hettich R.L."/>
            <person name="Baldwin B."/>
            <person name="Ogles D.M."/>
            <person name="Loffler F.E."/>
        </authorList>
    </citation>
    <scope>NUCLEOTIDE SEQUENCE [LARGE SCALE GENOMIC DNA]</scope>
    <source>
        <strain evidence="1 2">GP</strain>
    </source>
</reference>
<accession>A0A2P5P8A2</accession>
<organism evidence="1 2">
    <name type="scientific">Dehalogenimonas etheniformans</name>
    <dbReference type="NCBI Taxonomy" id="1536648"/>
    <lineage>
        <taxon>Bacteria</taxon>
        <taxon>Bacillati</taxon>
        <taxon>Chloroflexota</taxon>
        <taxon>Dehalococcoidia</taxon>
        <taxon>Dehalococcoidales</taxon>
        <taxon>Dehalococcoidaceae</taxon>
        <taxon>Dehalogenimonas</taxon>
    </lineage>
</organism>
<evidence type="ECO:0000313" key="1">
    <source>
        <dbReference type="EMBL" id="PPD58524.1"/>
    </source>
</evidence>
<dbReference type="AlphaFoldDB" id="A0A2P5P8A2"/>
<evidence type="ECO:0000313" key="2">
    <source>
        <dbReference type="Proteomes" id="UP000235653"/>
    </source>
</evidence>
<dbReference type="RefSeq" id="WP_102330008.1">
    <property type="nucleotide sequence ID" value="NZ_CP058566.2"/>
</dbReference>
<sequence length="66" mass="7287">MPVMIGLVGGFLNGLGIDLLSKGNYALGIAWFLMGFAVAWMLYMRVREDQKAAVKVAVKRQDDDPK</sequence>
<comment type="caution">
    <text evidence="1">The sequence shown here is derived from an EMBL/GenBank/DDBJ whole genome shotgun (WGS) entry which is preliminary data.</text>
</comment>
<keyword evidence="2" id="KW-1185">Reference proteome</keyword>
<name>A0A2P5P8A2_9CHLR</name>
<gene>
    <name evidence="1" type="ORF">JP09_001165</name>
</gene>
<proteinExistence type="predicted"/>